<keyword evidence="4" id="KW-1185">Reference proteome</keyword>
<dbReference type="PROSITE" id="PS51253">
    <property type="entry name" value="HTH_CENPB"/>
    <property type="match status" value="1"/>
</dbReference>
<protein>
    <recommendedName>
        <fullName evidence="2">HTH CENPB-type domain-containing protein</fullName>
    </recommendedName>
</protein>
<proteinExistence type="predicted"/>
<evidence type="ECO:0000256" key="1">
    <source>
        <dbReference type="ARBA" id="ARBA00023125"/>
    </source>
</evidence>
<organism evidence="3 4">
    <name type="scientific">Metarhizium anisopliae BRIP 53293</name>
    <dbReference type="NCBI Taxonomy" id="1291518"/>
    <lineage>
        <taxon>Eukaryota</taxon>
        <taxon>Fungi</taxon>
        <taxon>Dikarya</taxon>
        <taxon>Ascomycota</taxon>
        <taxon>Pezizomycotina</taxon>
        <taxon>Sordariomycetes</taxon>
        <taxon>Hypocreomycetidae</taxon>
        <taxon>Hypocreales</taxon>
        <taxon>Clavicipitaceae</taxon>
        <taxon>Metarhizium</taxon>
    </lineage>
</organism>
<dbReference type="Proteomes" id="UP000054544">
    <property type="component" value="Unassembled WGS sequence"/>
</dbReference>
<keyword evidence="1" id="KW-0238">DNA-binding</keyword>
<gene>
    <name evidence="3" type="ORF">H634G_10782</name>
</gene>
<dbReference type="InterPro" id="IPR006600">
    <property type="entry name" value="HTH_CenpB_DNA-bd_dom"/>
</dbReference>
<evidence type="ECO:0000313" key="3">
    <source>
        <dbReference type="EMBL" id="KJK73921.1"/>
    </source>
</evidence>
<dbReference type="STRING" id="1291518.A0A0D9NJ44"/>
<dbReference type="EMBL" id="KE384769">
    <property type="protein sequence ID" value="KJK73921.1"/>
    <property type="molecule type" value="Genomic_DNA"/>
</dbReference>
<dbReference type="SMART" id="SM00674">
    <property type="entry name" value="CENPB"/>
    <property type="match status" value="1"/>
</dbReference>
<sequence length="219" mass="24983">MVTKSDEGQLMLALRAIERCPELSNREAARIYSVCHMTLMRRRNGQSARGDKIANSRKLTNLEESTIVQYILDLDARSFPPRLSGVQDMANRLLADRDAPSVGVNWASKFVKRHEELKTRFTRRYDYQRALCEDSNVIRDWFQLVQNTVAKYGVQDEDFYNFDETGFMMGIISTTTVVTSSEKRGRPTLTQPGNREWVSVIQGINSQGWAIPPFIIVAG</sequence>
<dbReference type="Pfam" id="PF03221">
    <property type="entry name" value="HTH_Tnp_Tc5"/>
    <property type="match status" value="1"/>
</dbReference>
<name>A0A0D9NJ44_METAN</name>
<evidence type="ECO:0000259" key="2">
    <source>
        <dbReference type="PROSITE" id="PS51253"/>
    </source>
</evidence>
<evidence type="ECO:0000313" key="4">
    <source>
        <dbReference type="Proteomes" id="UP000054544"/>
    </source>
</evidence>
<dbReference type="AlphaFoldDB" id="A0A0D9NJ44"/>
<accession>A0A0D9NJ44</accession>
<reference evidence="4" key="1">
    <citation type="journal article" date="2014" name="BMC Genomics">
        <title>The genome sequence of the biocontrol fungus Metarhizium anisopliae and comparative genomics of Metarhizium species.</title>
        <authorList>
            <person name="Pattemore J.A."/>
            <person name="Hane J.K."/>
            <person name="Williams A.H."/>
            <person name="Wilson B.A."/>
            <person name="Stodart B.J."/>
            <person name="Ash G.J."/>
        </authorList>
    </citation>
    <scope>NUCLEOTIDE SEQUENCE [LARGE SCALE GENOMIC DNA]</scope>
    <source>
        <strain evidence="4">BRIP 53293</strain>
    </source>
</reference>
<feature type="domain" description="HTH CENPB-type" evidence="2">
    <location>
        <begin position="51"/>
        <end position="120"/>
    </location>
</feature>
<dbReference type="GO" id="GO:0003677">
    <property type="term" value="F:DNA binding"/>
    <property type="evidence" value="ECO:0007669"/>
    <property type="project" value="UniProtKB-KW"/>
</dbReference>
<dbReference type="OrthoDB" id="5014592at2759"/>